<proteinExistence type="predicted"/>
<accession>G0UKH3</accession>
<organism evidence="3">
    <name type="scientific">Trypanosoma congolense (strain IL3000)</name>
    <dbReference type="NCBI Taxonomy" id="1068625"/>
    <lineage>
        <taxon>Eukaryota</taxon>
        <taxon>Discoba</taxon>
        <taxon>Euglenozoa</taxon>
        <taxon>Kinetoplastea</taxon>
        <taxon>Metakinetoplastina</taxon>
        <taxon>Trypanosomatida</taxon>
        <taxon>Trypanosomatidae</taxon>
        <taxon>Trypanosoma</taxon>
        <taxon>Nannomonas</taxon>
    </lineage>
</organism>
<dbReference type="PANTHER" id="PTHR24198">
    <property type="entry name" value="ANKYRIN REPEAT AND PROTEIN KINASE DOMAIN-CONTAINING PROTEIN"/>
    <property type="match status" value="1"/>
</dbReference>
<gene>
    <name evidence="3" type="ORF">TCIL3000_3_3120</name>
</gene>
<reference evidence="3" key="1">
    <citation type="journal article" date="2012" name="Proc. Natl. Acad. Sci. U.S.A.">
        <title>Antigenic diversity is generated by distinct evolutionary mechanisms in African trypanosome species.</title>
        <authorList>
            <person name="Jackson A.P."/>
            <person name="Berry A."/>
            <person name="Aslett M."/>
            <person name="Allison H.C."/>
            <person name="Burton P."/>
            <person name="Vavrova-Anderson J."/>
            <person name="Brown R."/>
            <person name="Browne H."/>
            <person name="Corton N."/>
            <person name="Hauser H."/>
            <person name="Gamble J."/>
            <person name="Gilderthorp R."/>
            <person name="Marcello L."/>
            <person name="McQuillan J."/>
            <person name="Otto T.D."/>
            <person name="Quail M.A."/>
            <person name="Sanders M.J."/>
            <person name="van Tonder A."/>
            <person name="Ginger M.L."/>
            <person name="Field M.C."/>
            <person name="Barry J.D."/>
            <person name="Hertz-Fowler C."/>
            <person name="Berriman M."/>
        </authorList>
    </citation>
    <scope>NUCLEOTIDE SEQUENCE</scope>
    <source>
        <strain evidence="3">IL3000</strain>
    </source>
</reference>
<dbReference type="PANTHER" id="PTHR24198:SF165">
    <property type="entry name" value="ANKYRIN REPEAT-CONTAINING PROTEIN-RELATED"/>
    <property type="match status" value="1"/>
</dbReference>
<protein>
    <submittedName>
        <fullName evidence="3">Uncharacterized protein</fullName>
    </submittedName>
</protein>
<dbReference type="InterPro" id="IPR036770">
    <property type="entry name" value="Ankyrin_rpt-contain_sf"/>
</dbReference>
<dbReference type="InterPro" id="IPR002110">
    <property type="entry name" value="Ankyrin_rpt"/>
</dbReference>
<keyword evidence="1" id="KW-0677">Repeat</keyword>
<evidence type="ECO:0000256" key="2">
    <source>
        <dbReference type="ARBA" id="ARBA00023043"/>
    </source>
</evidence>
<dbReference type="SUPFAM" id="SSF48403">
    <property type="entry name" value="Ankyrin repeat"/>
    <property type="match status" value="1"/>
</dbReference>
<dbReference type="EMBL" id="HE575316">
    <property type="protein sequence ID" value="CCC89878.1"/>
    <property type="molecule type" value="Genomic_DNA"/>
</dbReference>
<dbReference type="Gene3D" id="1.25.40.20">
    <property type="entry name" value="Ankyrin repeat-containing domain"/>
    <property type="match status" value="1"/>
</dbReference>
<dbReference type="AlphaFoldDB" id="G0UKH3"/>
<evidence type="ECO:0000256" key="1">
    <source>
        <dbReference type="ARBA" id="ARBA00022737"/>
    </source>
</evidence>
<dbReference type="Pfam" id="PF00023">
    <property type="entry name" value="Ank"/>
    <property type="match status" value="1"/>
</dbReference>
<sequence>MTEAEDNFVFVSPKLRALVHVIRTTDRRDFPKLYLPDENQPCREELQRLAVEITGSPLSAEELQHFSYLFMVAEYRLPNHSHNHNPNPSPEKKPDSLMGAALVLAGRLEAACGDANISLLSVFPCVSAACRFFLDIADFKFSVRFVTVFYRLSDVICSLLQRAVVEVSKFSKIKFESRLPPVGMSQTGRDPVETLEVMEYQNLAIWERLNSDIPNRMLDVLTDIDGDIDEHVKHLKWYVEVCRETIYIDTSNFTDDISLRRLWNTYVGKGIPACLVEVFMPALKLFPTWLRKPALDVINYKDCGVVSFYSLKRLLDIWGPFMLLDRSMKQDLDMGIFNFERSLEYQCKMFYRREGAKVGDYVLTFSKAPGEILGLVLVERSSIAGQKCLGHIHKARYPLIARKIRFVQTSGAWVPERLTLEEFSSIGAACRAFPDVFCRPCGTLYETECGPIAPPLLSKNRNDEVTYSAFSLHRACFQNNVNYVRTLLSRGAAVIVNVAVVDPVVTSRYCWTPLLCAVNNPNCDPGEVVQMLLSEGADARICDDAKCTALYYSIVNGYAEATRLLLEHFPDLRPSPWTESLLVALGAHHFHARESDVRRLAELIPSGAMMGVLLPRQMNHSLVQLCVDIIEGKLCGEERLQRPGDDVSLWLPDGEAEPRTAEEEAYLSRIIAHHGVLCRDGGCEVSAAAQMLYHHCYVLSCRAHFGLLEEEARWS</sequence>
<dbReference type="VEuPathDB" id="TriTrypDB:TcIL3000_3_3120"/>
<dbReference type="SMART" id="SM00248">
    <property type="entry name" value="ANK"/>
    <property type="match status" value="3"/>
</dbReference>
<keyword evidence="2" id="KW-0040">ANK repeat</keyword>
<name>G0UKH3_TRYCI</name>
<evidence type="ECO:0000313" key="3">
    <source>
        <dbReference type="EMBL" id="CCC89878.1"/>
    </source>
</evidence>